<feature type="compositionally biased region" description="Basic and acidic residues" evidence="1">
    <location>
        <begin position="316"/>
        <end position="334"/>
    </location>
</feature>
<dbReference type="EMBL" id="PXOA01000076">
    <property type="protein sequence ID" value="RFU80942.1"/>
    <property type="molecule type" value="Genomic_DNA"/>
</dbReference>
<evidence type="ECO:0000313" key="2">
    <source>
        <dbReference type="EMBL" id="RFU80942.1"/>
    </source>
</evidence>
<dbReference type="OrthoDB" id="4525115at2759"/>
<reference evidence="2 3" key="1">
    <citation type="journal article" date="2018" name="PLoS Pathog.">
        <title>Evolution of structural diversity of trichothecenes, a family of toxins produced by plant pathogenic and entomopathogenic fungi.</title>
        <authorList>
            <person name="Proctor R.H."/>
            <person name="McCormick S.P."/>
            <person name="Kim H.S."/>
            <person name="Cardoza R.E."/>
            <person name="Stanley A.M."/>
            <person name="Lindo L."/>
            <person name="Kelly A."/>
            <person name="Brown D.W."/>
            <person name="Lee T."/>
            <person name="Vaughan M.M."/>
            <person name="Alexander N.J."/>
            <person name="Busman M."/>
            <person name="Gutierrez S."/>
        </authorList>
    </citation>
    <scope>NUCLEOTIDE SEQUENCE [LARGE SCALE GENOMIC DNA]</scope>
    <source>
        <strain evidence="2 3">IBT 40837</strain>
    </source>
</reference>
<feature type="region of interest" description="Disordered" evidence="1">
    <location>
        <begin position="316"/>
        <end position="341"/>
    </location>
</feature>
<keyword evidence="3" id="KW-1185">Reference proteome</keyword>
<evidence type="ECO:0000313" key="3">
    <source>
        <dbReference type="Proteomes" id="UP000266272"/>
    </source>
</evidence>
<feature type="compositionally biased region" description="Low complexity" evidence="1">
    <location>
        <begin position="218"/>
        <end position="257"/>
    </location>
</feature>
<feature type="compositionally biased region" description="Basic and acidic residues" evidence="1">
    <location>
        <begin position="141"/>
        <end position="157"/>
    </location>
</feature>
<evidence type="ECO:0008006" key="4">
    <source>
        <dbReference type="Google" id="ProtNLM"/>
    </source>
</evidence>
<comment type="caution">
    <text evidence="2">The sequence shown here is derived from an EMBL/GenBank/DDBJ whole genome shotgun (WGS) entry which is preliminary data.</text>
</comment>
<organism evidence="2 3">
    <name type="scientific">Trichoderma arundinaceum</name>
    <dbReference type="NCBI Taxonomy" id="490622"/>
    <lineage>
        <taxon>Eukaryota</taxon>
        <taxon>Fungi</taxon>
        <taxon>Dikarya</taxon>
        <taxon>Ascomycota</taxon>
        <taxon>Pezizomycotina</taxon>
        <taxon>Sordariomycetes</taxon>
        <taxon>Hypocreomycetidae</taxon>
        <taxon>Hypocreales</taxon>
        <taxon>Hypocreaceae</taxon>
        <taxon>Trichoderma</taxon>
    </lineage>
</organism>
<name>A0A395NXV5_TRIAR</name>
<dbReference type="Proteomes" id="UP000266272">
    <property type="component" value="Unassembled WGS sequence"/>
</dbReference>
<feature type="region of interest" description="Disordered" evidence="1">
    <location>
        <begin position="215"/>
        <end position="257"/>
    </location>
</feature>
<protein>
    <recommendedName>
        <fullName evidence="4">Myb-like domain-containing protein</fullName>
    </recommendedName>
</protein>
<accession>A0A395NXV5</accession>
<gene>
    <name evidence="2" type="ORF">TARUN_1227</name>
</gene>
<sequence>MRLVIAADKLDAISWMSTKAGICTFGRIAAALPVFQRTVTKTIRPRGSSTHRPPGASLVYLLSCLLLSHFVHDKYRYGTMNKNWNDRADKDLFFTILSVKNIGVISGAEWTTIGNHMRSLGYGFTNEGCRQHFQGLRRAQNKAEADGTHTDSARRADPTLNPITRRPGPGRGRPRKSQAPDQGQPDVDADASPTELSPDIPTTISATVPAVLPGAIVSSPMPGQGPGMSSPIVPIQQQQHQQVQPQHQHQFQQQQFQQQLQQHQVQLQPQLKTEIPDADGIPVSSQTSNHIVSNHLVGSEPGSATPQEQLELDAVHSGDDDADEHPAKRQRLDPHGLAQDSALDDEAVLALAAHNGTDATDPYPPDFGYREA</sequence>
<feature type="region of interest" description="Disordered" evidence="1">
    <location>
        <begin position="136"/>
        <end position="201"/>
    </location>
</feature>
<dbReference type="STRING" id="490622.A0A395NXV5"/>
<evidence type="ECO:0000256" key="1">
    <source>
        <dbReference type="SAM" id="MobiDB-lite"/>
    </source>
</evidence>
<proteinExistence type="predicted"/>
<dbReference type="AlphaFoldDB" id="A0A395NXV5"/>
<feature type="region of interest" description="Disordered" evidence="1">
    <location>
        <begin position="353"/>
        <end position="372"/>
    </location>
</feature>